<gene>
    <name evidence="4" type="ORF">EB12_01387</name>
</gene>
<evidence type="ECO:0000256" key="1">
    <source>
        <dbReference type="SAM" id="Coils"/>
    </source>
</evidence>
<dbReference type="Pfam" id="PF14501">
    <property type="entry name" value="HATPase_c_5"/>
    <property type="match status" value="1"/>
</dbReference>
<feature type="transmembrane region" description="Helical" evidence="2">
    <location>
        <begin position="122"/>
        <end position="144"/>
    </location>
</feature>
<feature type="transmembrane region" description="Helical" evidence="2">
    <location>
        <begin position="85"/>
        <end position="110"/>
    </location>
</feature>
<proteinExistence type="predicted"/>
<evidence type="ECO:0000313" key="5">
    <source>
        <dbReference type="Proteomes" id="UP000253144"/>
    </source>
</evidence>
<feature type="domain" description="Sensor histidine kinase NatK-like C-terminal" evidence="3">
    <location>
        <begin position="333"/>
        <end position="435"/>
    </location>
</feature>
<dbReference type="AlphaFoldDB" id="A0A3F3M2G9"/>
<feature type="coiled-coil region" evidence="1">
    <location>
        <begin position="206"/>
        <end position="233"/>
    </location>
</feature>
<name>A0A3F3M2G9_ENTFC</name>
<dbReference type="PANTHER" id="PTHR40448:SF1">
    <property type="entry name" value="TWO-COMPONENT SENSOR HISTIDINE KINASE"/>
    <property type="match status" value="1"/>
</dbReference>
<dbReference type="GO" id="GO:0042802">
    <property type="term" value="F:identical protein binding"/>
    <property type="evidence" value="ECO:0007669"/>
    <property type="project" value="TreeGrafter"/>
</dbReference>
<dbReference type="Gene3D" id="3.30.565.10">
    <property type="entry name" value="Histidine kinase-like ATPase, C-terminal domain"/>
    <property type="match status" value="1"/>
</dbReference>
<evidence type="ECO:0000313" key="4">
    <source>
        <dbReference type="EMBL" id="RBS31202.1"/>
    </source>
</evidence>
<dbReference type="InterPro" id="IPR036890">
    <property type="entry name" value="HATPase_C_sf"/>
</dbReference>
<comment type="caution">
    <text evidence="4">The sequence shown here is derived from an EMBL/GenBank/DDBJ whole genome shotgun (WGS) entry which is preliminary data.</text>
</comment>
<evidence type="ECO:0000256" key="2">
    <source>
        <dbReference type="SAM" id="Phobius"/>
    </source>
</evidence>
<keyword evidence="2" id="KW-1133">Transmembrane helix</keyword>
<keyword evidence="2" id="KW-0812">Transmembrane</keyword>
<dbReference type="RefSeq" id="WP_103301324.1">
    <property type="nucleotide sequence ID" value="NZ_KZ846093.1"/>
</dbReference>
<feature type="transmembrane region" description="Helical" evidence="2">
    <location>
        <begin position="160"/>
        <end position="179"/>
    </location>
</feature>
<dbReference type="SUPFAM" id="SSF55874">
    <property type="entry name" value="ATPase domain of HSP90 chaperone/DNA topoisomerase II/histidine kinase"/>
    <property type="match status" value="1"/>
</dbReference>
<accession>A0A3F3M2G9</accession>
<feature type="transmembrane region" description="Helical" evidence="2">
    <location>
        <begin position="55"/>
        <end position="73"/>
    </location>
</feature>
<evidence type="ECO:0000259" key="3">
    <source>
        <dbReference type="Pfam" id="PF14501"/>
    </source>
</evidence>
<dbReference type="InterPro" id="IPR032834">
    <property type="entry name" value="NatK-like_C"/>
</dbReference>
<feature type="transmembrane region" description="Helical" evidence="2">
    <location>
        <begin position="6"/>
        <end position="27"/>
    </location>
</feature>
<sequence>MVLLDSLSYFSIEFFDLILLFILIHLLTNIRSKLFLIGILLLLIPLTLISMMNAFLGILAVILSIVLFCIYRWKRNDIRILISDLFGILLSVLIYWIIPFFTSNLARFIFSLKMDALNNHGALVVVVVVITMNWLFSLGITIIIQRKILRQSFSLEENKIFTMQLAILVIIVTLFSEVLREMQALGIFSLIMLGFLIAQFSLTIYFTYLSIKKNQEKRELENLKEKMEMMNSYTSDIERNYQELRKFRHDYKNLLIGLNASQEMNEINRGYLAEMLDYSHQMIDNNVMRFSEIGNIQVQSFKSLMVTKLLQAEQENITVHFECLKPISNFNLEEVKLVRIVGILMDNAIEAAKESSDKILNVLVIANIDMIEISIENSYKGKLPSLGLMNKKGFSSKGPDRGLGLNNLNEILSTTKQADITHYAADQLFISTLNIKKV</sequence>
<keyword evidence="2" id="KW-0472">Membrane</keyword>
<reference evidence="4 5" key="1">
    <citation type="submission" date="2015-06" db="EMBL/GenBank/DDBJ databases">
        <title>The Genome Sequence of Enterococcus faecium 131EA1.</title>
        <authorList>
            <consortium name="The Broad Institute Genomics Platform"/>
            <consortium name="The Broad Institute Genome Sequencing Center for Infectious Disease"/>
            <person name="Earl A.M."/>
            <person name="Van Tyne D."/>
            <person name="Lebreton F."/>
            <person name="Saavedra J.T."/>
            <person name="Gilmore M.S."/>
            <person name="Manson Mcguire A."/>
            <person name="Clock S."/>
            <person name="Crupain M."/>
            <person name="Rangan U."/>
            <person name="Young S."/>
            <person name="Abouelleil A."/>
            <person name="Cao P."/>
            <person name="Chapman S.B."/>
            <person name="Griggs A."/>
            <person name="Priest M."/>
            <person name="Shea T."/>
            <person name="Wortman J."/>
            <person name="Nusbaum C."/>
            <person name="Birren B."/>
        </authorList>
    </citation>
    <scope>NUCLEOTIDE SEQUENCE [LARGE SCALE GENOMIC DNA]</scope>
    <source>
        <strain evidence="4 5">131EA1</strain>
    </source>
</reference>
<keyword evidence="1" id="KW-0175">Coiled coil</keyword>
<dbReference type="EMBL" id="LEQJ01000009">
    <property type="protein sequence ID" value="RBS31202.1"/>
    <property type="molecule type" value="Genomic_DNA"/>
</dbReference>
<dbReference type="Proteomes" id="UP000253144">
    <property type="component" value="Unassembled WGS sequence"/>
</dbReference>
<protein>
    <recommendedName>
        <fullName evidence="3">Sensor histidine kinase NatK-like C-terminal domain-containing protein</fullName>
    </recommendedName>
</protein>
<dbReference type="PANTHER" id="PTHR40448">
    <property type="entry name" value="TWO-COMPONENT SENSOR HISTIDINE KINASE"/>
    <property type="match status" value="1"/>
</dbReference>
<feature type="transmembrane region" description="Helical" evidence="2">
    <location>
        <begin position="185"/>
        <end position="208"/>
    </location>
</feature>
<organism evidence="4 5">
    <name type="scientific">Enterococcus faecium</name>
    <name type="common">Streptococcus faecium</name>
    <dbReference type="NCBI Taxonomy" id="1352"/>
    <lineage>
        <taxon>Bacteria</taxon>
        <taxon>Bacillati</taxon>
        <taxon>Bacillota</taxon>
        <taxon>Bacilli</taxon>
        <taxon>Lactobacillales</taxon>
        <taxon>Enterococcaceae</taxon>
        <taxon>Enterococcus</taxon>
    </lineage>
</organism>